<evidence type="ECO:0000313" key="2">
    <source>
        <dbReference type="EMBL" id="QHT36734.1"/>
    </source>
</evidence>
<protein>
    <submittedName>
        <fullName evidence="2">Uncharacterized protein</fullName>
    </submittedName>
</protein>
<accession>A0A6C0F6F5</accession>
<evidence type="ECO:0000256" key="1">
    <source>
        <dbReference type="SAM" id="MobiDB-lite"/>
    </source>
</evidence>
<organism evidence="2">
    <name type="scientific">viral metagenome</name>
    <dbReference type="NCBI Taxonomy" id="1070528"/>
    <lineage>
        <taxon>unclassified sequences</taxon>
        <taxon>metagenomes</taxon>
        <taxon>organismal metagenomes</taxon>
    </lineage>
</organism>
<sequence>MIIHHRDNISQYTMQFQKKMQYMDEFSFVPIKIISATDTQSHIFQTPLLFTPYGIQTKDNGKQTIDLSFMNKGNDPSLSQFVKNLQQIYMIVNKKYNAQYKVNHFLKQTIFNECLRLKVNSNLPIFDQHKEKMNHISSFSYGWFLVNLHGLWFSDTELWFQWYLVQAKIIEPIRIHEYLFLDDPQDPLFAEPSPPQPQSQSKYDKMLKMGVPKEAVERQKRMDMSASKKIPVAPPPPIPGNMSSVKRSEQPRKITSDDLLKVVLKKPTERNIKRGPVIVDTTDSQMGFFEPPSLQDIQKTLKNLKSVKNKI</sequence>
<dbReference type="EMBL" id="MN738786">
    <property type="protein sequence ID" value="QHT36734.1"/>
    <property type="molecule type" value="Genomic_DNA"/>
</dbReference>
<name>A0A6C0F6F5_9ZZZZ</name>
<dbReference type="AlphaFoldDB" id="A0A6C0F6F5"/>
<feature type="region of interest" description="Disordered" evidence="1">
    <location>
        <begin position="221"/>
        <end position="251"/>
    </location>
</feature>
<reference evidence="2" key="1">
    <citation type="journal article" date="2020" name="Nature">
        <title>Giant virus diversity and host interactions through global metagenomics.</title>
        <authorList>
            <person name="Schulz F."/>
            <person name="Roux S."/>
            <person name="Paez-Espino D."/>
            <person name="Jungbluth S."/>
            <person name="Walsh D.A."/>
            <person name="Denef V.J."/>
            <person name="McMahon K.D."/>
            <person name="Konstantinidis K.T."/>
            <person name="Eloe-Fadrosh E.A."/>
            <person name="Kyrpides N.C."/>
            <person name="Woyke T."/>
        </authorList>
    </citation>
    <scope>NUCLEOTIDE SEQUENCE</scope>
    <source>
        <strain evidence="2">GVMAG-S-ERX555967-130</strain>
    </source>
</reference>
<proteinExistence type="predicted"/>